<name>A0A512DJK7_9PROT</name>
<reference evidence="2 3" key="1">
    <citation type="submission" date="2019-07" db="EMBL/GenBank/DDBJ databases">
        <title>Whole genome shotgun sequence of Skermanella aerolata NBRC 106429.</title>
        <authorList>
            <person name="Hosoyama A."/>
            <person name="Uohara A."/>
            <person name="Ohji S."/>
            <person name="Ichikawa N."/>
        </authorList>
    </citation>
    <scope>NUCLEOTIDE SEQUENCE [LARGE SCALE GENOMIC DNA]</scope>
    <source>
        <strain evidence="2 3">NBRC 106429</strain>
    </source>
</reference>
<proteinExistence type="predicted"/>
<sequence length="206" mass="22687">MNGMQGLDQFDDEDVNGTVFRDVITLALCGFVAVVILLLPHLNPKQEAKAAVASTVPGNVMIEARWADELDSDIDLWVQAPGDVPVGYSNKSGVIFNLLRDDLGRNADPTQLNYEVTYSRGVPPGEYAVNLHMYRNKSKVSPVKVTVVTSVKKPNSESAKQILTSSVDLMVENQETTVYRFKLTEAGELVPGSVNSLPKPLRKWRQ</sequence>
<evidence type="ECO:0000256" key="1">
    <source>
        <dbReference type="SAM" id="Phobius"/>
    </source>
</evidence>
<dbReference type="AlphaFoldDB" id="A0A512DJK7"/>
<dbReference type="Proteomes" id="UP000321523">
    <property type="component" value="Unassembled WGS sequence"/>
</dbReference>
<dbReference type="EMBL" id="BJYZ01000003">
    <property type="protein sequence ID" value="GEO36651.1"/>
    <property type="molecule type" value="Genomic_DNA"/>
</dbReference>
<feature type="transmembrane region" description="Helical" evidence="1">
    <location>
        <begin position="20"/>
        <end position="39"/>
    </location>
</feature>
<evidence type="ECO:0000313" key="2">
    <source>
        <dbReference type="EMBL" id="GEO36651.1"/>
    </source>
</evidence>
<gene>
    <name evidence="2" type="ORF">SAE02_07990</name>
</gene>
<comment type="caution">
    <text evidence="2">The sequence shown here is derived from an EMBL/GenBank/DDBJ whole genome shotgun (WGS) entry which is preliminary data.</text>
</comment>
<evidence type="ECO:0000313" key="3">
    <source>
        <dbReference type="Proteomes" id="UP000321523"/>
    </source>
</evidence>
<keyword evidence="1" id="KW-1133">Transmembrane helix</keyword>
<protein>
    <submittedName>
        <fullName evidence="2">Uncharacterized protein</fullName>
    </submittedName>
</protein>
<keyword evidence="3" id="KW-1185">Reference proteome</keyword>
<keyword evidence="1" id="KW-0812">Transmembrane</keyword>
<organism evidence="2 3">
    <name type="scientific">Skermanella aerolata</name>
    <dbReference type="NCBI Taxonomy" id="393310"/>
    <lineage>
        <taxon>Bacteria</taxon>
        <taxon>Pseudomonadati</taxon>
        <taxon>Pseudomonadota</taxon>
        <taxon>Alphaproteobacteria</taxon>
        <taxon>Rhodospirillales</taxon>
        <taxon>Azospirillaceae</taxon>
        <taxon>Skermanella</taxon>
    </lineage>
</organism>
<keyword evidence="1" id="KW-0472">Membrane</keyword>
<accession>A0A512DJK7</accession>